<gene>
    <name evidence="2" type="ORF">ISQ63_00965</name>
</gene>
<feature type="transmembrane region" description="Helical" evidence="1">
    <location>
        <begin position="59"/>
        <end position="77"/>
    </location>
</feature>
<dbReference type="Proteomes" id="UP000744438">
    <property type="component" value="Unassembled WGS sequence"/>
</dbReference>
<accession>A0A937HW15</accession>
<evidence type="ECO:0000256" key="1">
    <source>
        <dbReference type="SAM" id="Phobius"/>
    </source>
</evidence>
<dbReference type="EMBL" id="JADHQC010000002">
    <property type="protein sequence ID" value="MBL6811434.1"/>
    <property type="molecule type" value="Genomic_DNA"/>
</dbReference>
<dbReference type="Pfam" id="PF20189">
    <property type="entry name" value="DUF6552"/>
    <property type="match status" value="1"/>
</dbReference>
<evidence type="ECO:0000313" key="3">
    <source>
        <dbReference type="Proteomes" id="UP000744438"/>
    </source>
</evidence>
<keyword evidence="1" id="KW-1133">Transmembrane helix</keyword>
<dbReference type="InterPro" id="IPR046682">
    <property type="entry name" value="DUF6552"/>
</dbReference>
<proteinExistence type="predicted"/>
<organism evidence="2 3">
    <name type="scientific">SAR86 cluster bacterium</name>
    <dbReference type="NCBI Taxonomy" id="2030880"/>
    <lineage>
        <taxon>Bacteria</taxon>
        <taxon>Pseudomonadati</taxon>
        <taxon>Pseudomonadota</taxon>
        <taxon>Gammaproteobacteria</taxon>
        <taxon>SAR86 cluster</taxon>
    </lineage>
</organism>
<sequence length="82" mass="9305">MKKDSNIFSLEWSIKWIASIILLGAISFRGLDGFQNIDLILSLIGTSGWFIVSIMWKDLALILLNSFAIIFLARNLFENTII</sequence>
<keyword evidence="1" id="KW-0812">Transmembrane</keyword>
<keyword evidence="1" id="KW-0472">Membrane</keyword>
<comment type="caution">
    <text evidence="2">The sequence shown here is derived from an EMBL/GenBank/DDBJ whole genome shotgun (WGS) entry which is preliminary data.</text>
</comment>
<dbReference type="AlphaFoldDB" id="A0A937HW15"/>
<name>A0A937HW15_9GAMM</name>
<feature type="transmembrane region" description="Helical" evidence="1">
    <location>
        <begin position="12"/>
        <end position="28"/>
    </location>
</feature>
<protein>
    <submittedName>
        <fullName evidence="2">Uncharacterized protein</fullName>
    </submittedName>
</protein>
<reference evidence="2" key="1">
    <citation type="submission" date="2020-10" db="EMBL/GenBank/DDBJ databases">
        <title>Microbiome of the Black Sea water column analyzed by genome centric metagenomics.</title>
        <authorList>
            <person name="Cabello-Yeves P.J."/>
            <person name="Callieri C."/>
            <person name="Picazo A."/>
            <person name="Mehrshad M."/>
            <person name="Haro-Moreno J.M."/>
            <person name="Roda-Garcia J."/>
            <person name="Dzembekova N."/>
            <person name="Slabakova V."/>
            <person name="Slabakova N."/>
            <person name="Moncheva S."/>
            <person name="Rodriguez-Valera F."/>
        </authorList>
    </citation>
    <scope>NUCLEOTIDE SEQUENCE</scope>
    <source>
        <strain evidence="2">BS307-5m-G49</strain>
    </source>
</reference>
<evidence type="ECO:0000313" key="2">
    <source>
        <dbReference type="EMBL" id="MBL6811434.1"/>
    </source>
</evidence>